<evidence type="ECO:0000313" key="2">
    <source>
        <dbReference type="EMBL" id="EJD33271.1"/>
    </source>
</evidence>
<protein>
    <recommendedName>
        <fullName evidence="1">BTB domain-containing protein</fullName>
    </recommendedName>
</protein>
<gene>
    <name evidence="2" type="ORF">AURDEDRAFT_177655</name>
</gene>
<dbReference type="OrthoDB" id="2367075at2759"/>
<reference evidence="3" key="1">
    <citation type="journal article" date="2012" name="Science">
        <title>The Paleozoic origin of enzymatic lignin decomposition reconstructed from 31 fungal genomes.</title>
        <authorList>
            <person name="Floudas D."/>
            <person name="Binder M."/>
            <person name="Riley R."/>
            <person name="Barry K."/>
            <person name="Blanchette R.A."/>
            <person name="Henrissat B."/>
            <person name="Martinez A.T."/>
            <person name="Otillar R."/>
            <person name="Spatafora J.W."/>
            <person name="Yadav J.S."/>
            <person name="Aerts A."/>
            <person name="Benoit I."/>
            <person name="Boyd A."/>
            <person name="Carlson A."/>
            <person name="Copeland A."/>
            <person name="Coutinho P.M."/>
            <person name="de Vries R.P."/>
            <person name="Ferreira P."/>
            <person name="Findley K."/>
            <person name="Foster B."/>
            <person name="Gaskell J."/>
            <person name="Glotzer D."/>
            <person name="Gorecki P."/>
            <person name="Heitman J."/>
            <person name="Hesse C."/>
            <person name="Hori C."/>
            <person name="Igarashi K."/>
            <person name="Jurgens J.A."/>
            <person name="Kallen N."/>
            <person name="Kersten P."/>
            <person name="Kohler A."/>
            <person name="Kuees U."/>
            <person name="Kumar T.K.A."/>
            <person name="Kuo A."/>
            <person name="LaButti K."/>
            <person name="Larrondo L.F."/>
            <person name="Lindquist E."/>
            <person name="Ling A."/>
            <person name="Lombard V."/>
            <person name="Lucas S."/>
            <person name="Lundell T."/>
            <person name="Martin R."/>
            <person name="McLaughlin D.J."/>
            <person name="Morgenstern I."/>
            <person name="Morin E."/>
            <person name="Murat C."/>
            <person name="Nagy L.G."/>
            <person name="Nolan M."/>
            <person name="Ohm R.A."/>
            <person name="Patyshakuliyeva A."/>
            <person name="Rokas A."/>
            <person name="Ruiz-Duenas F.J."/>
            <person name="Sabat G."/>
            <person name="Salamov A."/>
            <person name="Samejima M."/>
            <person name="Schmutz J."/>
            <person name="Slot J.C."/>
            <person name="St John F."/>
            <person name="Stenlid J."/>
            <person name="Sun H."/>
            <person name="Sun S."/>
            <person name="Syed K."/>
            <person name="Tsang A."/>
            <person name="Wiebenga A."/>
            <person name="Young D."/>
            <person name="Pisabarro A."/>
            <person name="Eastwood D.C."/>
            <person name="Martin F."/>
            <person name="Cullen D."/>
            <person name="Grigoriev I.V."/>
            <person name="Hibbett D.S."/>
        </authorList>
    </citation>
    <scope>NUCLEOTIDE SEQUENCE [LARGE SCALE GENOMIC DNA]</scope>
    <source>
        <strain evidence="3">TFB10046</strain>
    </source>
</reference>
<dbReference type="CDD" id="cd18186">
    <property type="entry name" value="BTB_POZ_ZBTB_KLHL-like"/>
    <property type="match status" value="1"/>
</dbReference>
<dbReference type="AlphaFoldDB" id="J0LA43"/>
<dbReference type="eggNOG" id="ENOG502SWKA">
    <property type="taxonomic scope" value="Eukaryota"/>
</dbReference>
<proteinExistence type="predicted"/>
<accession>J0LA43</accession>
<name>J0LA43_AURST</name>
<sequence length="303" mass="34743">MPEEQAVVTRSEQHYIEDGNLFVRVQNTIYLIHRSTFTKRSPVFQDMFAFPQGDAVGVEGTVEENPLCLAGLDASDWDALLDFLYRPKPHWSLNELISLLKCGHRYQMQDVYDYARLGLTASGKSNLSPILKLYYGIICNNLEWISSSFRTVVGLPLNFISDNEAATIGLFLFRQVALARDEVMAFRSRLVTHTPAVIHHKRCKSRDVCDMSWRYIWHCGFLRIYHDLNEFMTSTKAEHELLGDTSCLHMYPSCAEATKKAVVDSGLFRNEDEIIQRYVSQWVRPQILAPNGAGQDESTQPYY</sequence>
<dbReference type="EMBL" id="JH688331">
    <property type="protein sequence ID" value="EJD33271.1"/>
    <property type="molecule type" value="Genomic_DNA"/>
</dbReference>
<evidence type="ECO:0000259" key="1">
    <source>
        <dbReference type="PROSITE" id="PS50097"/>
    </source>
</evidence>
<dbReference type="Gene3D" id="3.30.710.10">
    <property type="entry name" value="Potassium Channel Kv1.1, Chain A"/>
    <property type="match status" value="1"/>
</dbReference>
<dbReference type="InParanoid" id="J0LA43"/>
<feature type="domain" description="BTB" evidence="1">
    <location>
        <begin position="17"/>
        <end position="85"/>
    </location>
</feature>
<dbReference type="InterPro" id="IPR000210">
    <property type="entry name" value="BTB/POZ_dom"/>
</dbReference>
<dbReference type="PROSITE" id="PS50097">
    <property type="entry name" value="BTB"/>
    <property type="match status" value="1"/>
</dbReference>
<evidence type="ECO:0000313" key="3">
    <source>
        <dbReference type="Proteomes" id="UP000006514"/>
    </source>
</evidence>
<dbReference type="Proteomes" id="UP000006514">
    <property type="component" value="Unassembled WGS sequence"/>
</dbReference>
<dbReference type="KEGG" id="adl:AURDEDRAFT_177655"/>
<organism evidence="2 3">
    <name type="scientific">Auricularia subglabra (strain TFB-10046 / SS5)</name>
    <name type="common">White-rot fungus</name>
    <name type="synonym">Auricularia delicata (strain TFB10046)</name>
    <dbReference type="NCBI Taxonomy" id="717982"/>
    <lineage>
        <taxon>Eukaryota</taxon>
        <taxon>Fungi</taxon>
        <taxon>Dikarya</taxon>
        <taxon>Basidiomycota</taxon>
        <taxon>Agaricomycotina</taxon>
        <taxon>Agaricomycetes</taxon>
        <taxon>Auriculariales</taxon>
        <taxon>Auriculariaceae</taxon>
        <taxon>Auricularia</taxon>
    </lineage>
</organism>
<keyword evidence="3" id="KW-1185">Reference proteome</keyword>
<dbReference type="Pfam" id="PF00651">
    <property type="entry name" value="BTB"/>
    <property type="match status" value="1"/>
</dbReference>
<dbReference type="SUPFAM" id="SSF54695">
    <property type="entry name" value="POZ domain"/>
    <property type="match status" value="1"/>
</dbReference>
<dbReference type="InterPro" id="IPR011333">
    <property type="entry name" value="SKP1/BTB/POZ_sf"/>
</dbReference>